<name>A0AAT9LC66_9FIRM</name>
<dbReference type="InterPro" id="IPR019264">
    <property type="entry name" value="DUF2179"/>
</dbReference>
<dbReference type="PIRSF" id="PIRSF006483">
    <property type="entry name" value="Membrane_protein_YitT"/>
    <property type="match status" value="1"/>
</dbReference>
<feature type="transmembrane region" description="Helical" evidence="6">
    <location>
        <begin position="31"/>
        <end position="49"/>
    </location>
</feature>
<evidence type="ECO:0000256" key="1">
    <source>
        <dbReference type="ARBA" id="ARBA00004651"/>
    </source>
</evidence>
<evidence type="ECO:0000256" key="2">
    <source>
        <dbReference type="ARBA" id="ARBA00022475"/>
    </source>
</evidence>
<gene>
    <name evidence="8" type="ORF">IMF26_00970</name>
</gene>
<keyword evidence="3 6" id="KW-0812">Transmembrane</keyword>
<dbReference type="CDD" id="cd16380">
    <property type="entry name" value="YitT_C"/>
    <property type="match status" value="1"/>
</dbReference>
<reference evidence="8" key="2">
    <citation type="journal article" date="2023" name="Biology">
        <title>Prokaryotic Life Associated with Coal-Fire Gas Vents Revealed by Metagenomics.</title>
        <authorList>
            <person name="Kadnikov V.V."/>
            <person name="Mardanov A.V."/>
            <person name="Beletsky A.V."/>
            <person name="Karnachuk O.V."/>
            <person name="Ravin N.V."/>
        </authorList>
    </citation>
    <scope>NUCLEOTIDE SEQUENCE</scope>
    <source>
        <strain evidence="8">Bu02</strain>
    </source>
</reference>
<dbReference type="Gene3D" id="3.30.70.120">
    <property type="match status" value="1"/>
</dbReference>
<evidence type="ECO:0000256" key="3">
    <source>
        <dbReference type="ARBA" id="ARBA00022692"/>
    </source>
</evidence>
<dbReference type="AlphaFoldDB" id="A0AAT9LC66"/>
<organism evidence="8">
    <name type="scientific">Candidatus Fermentithermobacillus carboniphilus</name>
    <dbReference type="NCBI Taxonomy" id="3085328"/>
    <lineage>
        <taxon>Bacteria</taxon>
        <taxon>Bacillati</taxon>
        <taxon>Bacillota</taxon>
        <taxon>Candidatus Fermentithermobacillia</taxon>
        <taxon>Candidatus Fermentithermobacillales</taxon>
        <taxon>Candidatus Fermentithermobacillaceae</taxon>
        <taxon>Candidatus Fermentithermobacillus</taxon>
    </lineage>
</organism>
<feature type="transmembrane region" description="Helical" evidence="6">
    <location>
        <begin position="7"/>
        <end position="25"/>
    </location>
</feature>
<reference evidence="8" key="1">
    <citation type="submission" date="2020-10" db="EMBL/GenBank/DDBJ databases">
        <authorList>
            <person name="Kadnikov V."/>
            <person name="Beletsky A.V."/>
            <person name="Mardanov A.V."/>
            <person name="Karnachuk O.V."/>
            <person name="Ravin N.V."/>
        </authorList>
    </citation>
    <scope>NUCLEOTIDE SEQUENCE</scope>
    <source>
        <strain evidence="8">Bu02</strain>
    </source>
</reference>
<sequence length="283" mass="30589">MRTFKQYVIITFGMFVLAVGLYFFLIPGQLAAGGAMGIAMLISHYIPFLQVGQLMLAINILLFLIAFVVLGTSFGLKTIYTSLGLSALIWILENAYPLQKPLTDDLLLAAVMGTVISGAGMGIIFNQGASSGGTDIIAKIINKYTHLDIGKALLVTDALITLLATGVFGLEKGMYALLAVIFNGSVIDYTVQGLNVAMQVFIMTSKPDTIARFIIDHLGRGVTFLSGRGGYSGKELKVIYTVLNRREFVSLKNFIREEDPKAFITVSQAHDVLGEGFKAITSE</sequence>
<keyword evidence="2" id="KW-1003">Cell membrane</keyword>
<comment type="subcellular location">
    <subcellularLocation>
        <location evidence="1">Cell membrane</location>
        <topology evidence="1">Multi-pass membrane protein</topology>
    </subcellularLocation>
</comment>
<feature type="transmembrane region" description="Helical" evidence="6">
    <location>
        <begin position="106"/>
        <end position="128"/>
    </location>
</feature>
<feature type="transmembrane region" description="Helical" evidence="6">
    <location>
        <begin position="149"/>
        <end position="168"/>
    </location>
</feature>
<evidence type="ECO:0000259" key="7">
    <source>
        <dbReference type="Pfam" id="PF10035"/>
    </source>
</evidence>
<proteinExistence type="predicted"/>
<evidence type="ECO:0000313" key="8">
    <source>
        <dbReference type="EMBL" id="QUL98696.1"/>
    </source>
</evidence>
<keyword evidence="5 6" id="KW-0472">Membrane</keyword>
<dbReference type="PANTHER" id="PTHR33545:SF9">
    <property type="entry name" value="UPF0750 MEMBRANE PROTEIN YITE"/>
    <property type="match status" value="1"/>
</dbReference>
<dbReference type="KEGG" id="fcz:IMF26_00970"/>
<dbReference type="InterPro" id="IPR015867">
    <property type="entry name" value="N-reg_PII/ATP_PRibTrfase_C"/>
</dbReference>
<dbReference type="Pfam" id="PF10035">
    <property type="entry name" value="DUF2179"/>
    <property type="match status" value="1"/>
</dbReference>
<dbReference type="PANTHER" id="PTHR33545">
    <property type="entry name" value="UPF0750 MEMBRANE PROTEIN YITT-RELATED"/>
    <property type="match status" value="1"/>
</dbReference>
<keyword evidence="4 6" id="KW-1133">Transmembrane helix</keyword>
<dbReference type="InterPro" id="IPR003740">
    <property type="entry name" value="YitT"/>
</dbReference>
<evidence type="ECO:0000256" key="4">
    <source>
        <dbReference type="ARBA" id="ARBA00022989"/>
    </source>
</evidence>
<protein>
    <submittedName>
        <fullName evidence="8">YitT family protein</fullName>
    </submittedName>
</protein>
<accession>A0AAT9LC66</accession>
<feature type="domain" description="DUF2179" evidence="7">
    <location>
        <begin position="220"/>
        <end position="274"/>
    </location>
</feature>
<feature type="transmembrane region" description="Helical" evidence="6">
    <location>
        <begin position="174"/>
        <end position="197"/>
    </location>
</feature>
<dbReference type="InterPro" id="IPR051461">
    <property type="entry name" value="UPF0750_membrane"/>
</dbReference>
<evidence type="ECO:0000256" key="6">
    <source>
        <dbReference type="SAM" id="Phobius"/>
    </source>
</evidence>
<dbReference type="Pfam" id="PF02588">
    <property type="entry name" value="YitT_membrane"/>
    <property type="match status" value="1"/>
</dbReference>
<evidence type="ECO:0000256" key="5">
    <source>
        <dbReference type="ARBA" id="ARBA00023136"/>
    </source>
</evidence>
<feature type="transmembrane region" description="Helical" evidence="6">
    <location>
        <begin position="56"/>
        <end position="76"/>
    </location>
</feature>
<dbReference type="GO" id="GO:0005886">
    <property type="term" value="C:plasma membrane"/>
    <property type="evidence" value="ECO:0007669"/>
    <property type="project" value="UniProtKB-SubCell"/>
</dbReference>
<dbReference type="EMBL" id="CP062796">
    <property type="protein sequence ID" value="QUL98696.1"/>
    <property type="molecule type" value="Genomic_DNA"/>
</dbReference>